<feature type="non-terminal residue" evidence="2">
    <location>
        <position position="654"/>
    </location>
</feature>
<name>A0A7X8GZA8_9LACT</name>
<dbReference type="InterPro" id="IPR011044">
    <property type="entry name" value="Quino_amine_DH_bsu"/>
</dbReference>
<evidence type="ECO:0000313" key="2">
    <source>
        <dbReference type="EMBL" id="NLJ17246.1"/>
    </source>
</evidence>
<feature type="non-terminal residue" evidence="2">
    <location>
        <position position="1"/>
    </location>
</feature>
<dbReference type="EMBL" id="JAAYSM010000004">
    <property type="protein sequence ID" value="NLJ17246.1"/>
    <property type="molecule type" value="Genomic_DNA"/>
</dbReference>
<protein>
    <recommendedName>
        <fullName evidence="4">WD40 repeat domain-containing protein</fullName>
    </recommendedName>
</protein>
<dbReference type="InterPro" id="IPR011047">
    <property type="entry name" value="Quinoprotein_ADH-like_sf"/>
</dbReference>
<dbReference type="InterPro" id="IPR015943">
    <property type="entry name" value="WD40/YVTN_repeat-like_dom_sf"/>
</dbReference>
<comment type="caution">
    <text evidence="2">The sequence shown here is derived from an EMBL/GenBank/DDBJ whole genome shotgun (WGS) entry which is preliminary data.</text>
</comment>
<feature type="compositionally biased region" description="Basic and acidic residues" evidence="1">
    <location>
        <begin position="592"/>
        <end position="611"/>
    </location>
</feature>
<feature type="region of interest" description="Disordered" evidence="1">
    <location>
        <begin position="592"/>
        <end position="654"/>
    </location>
</feature>
<gene>
    <name evidence="2" type="ORF">GX355_00120</name>
</gene>
<evidence type="ECO:0008006" key="4">
    <source>
        <dbReference type="Google" id="ProtNLM"/>
    </source>
</evidence>
<evidence type="ECO:0000313" key="3">
    <source>
        <dbReference type="Proteomes" id="UP000541058"/>
    </source>
</evidence>
<dbReference type="Gene3D" id="2.130.10.10">
    <property type="entry name" value="YVTN repeat-like/Quinoprotein amine dehydrogenase"/>
    <property type="match status" value="1"/>
</dbReference>
<feature type="compositionally biased region" description="Basic and acidic residues" evidence="1">
    <location>
        <begin position="627"/>
        <end position="654"/>
    </location>
</feature>
<dbReference type="AlphaFoldDB" id="A0A7X8GZA8"/>
<proteinExistence type="predicted"/>
<reference evidence="2 3" key="1">
    <citation type="journal article" date="2020" name="Biotechnol. Biofuels">
        <title>New insights from the biogas microbiome by comprehensive genome-resolved metagenomics of nearly 1600 species originating from multiple anaerobic digesters.</title>
        <authorList>
            <person name="Campanaro S."/>
            <person name="Treu L."/>
            <person name="Rodriguez-R L.M."/>
            <person name="Kovalovszki A."/>
            <person name="Ziels R.M."/>
            <person name="Maus I."/>
            <person name="Zhu X."/>
            <person name="Kougias P.G."/>
            <person name="Basile A."/>
            <person name="Luo G."/>
            <person name="Schluter A."/>
            <person name="Konstantinidis K.T."/>
            <person name="Angelidaki I."/>
        </authorList>
    </citation>
    <scope>NUCLEOTIDE SEQUENCE [LARGE SCALE GENOMIC DNA]</scope>
    <source>
        <strain evidence="2">AS23ysBPME_34</strain>
    </source>
</reference>
<dbReference type="SUPFAM" id="SSF50969">
    <property type="entry name" value="YVTN repeat-like/Quinoprotein amine dehydrogenase"/>
    <property type="match status" value="1"/>
</dbReference>
<dbReference type="SUPFAM" id="SSF50998">
    <property type="entry name" value="Quinoprotein alcohol dehydrogenase-like"/>
    <property type="match status" value="1"/>
</dbReference>
<evidence type="ECO:0000256" key="1">
    <source>
        <dbReference type="SAM" id="MobiDB-lite"/>
    </source>
</evidence>
<organism evidence="2 3">
    <name type="scientific">Globicatella sulfidifaciens</name>
    <dbReference type="NCBI Taxonomy" id="136093"/>
    <lineage>
        <taxon>Bacteria</taxon>
        <taxon>Bacillati</taxon>
        <taxon>Bacillota</taxon>
        <taxon>Bacilli</taxon>
        <taxon>Lactobacillales</taxon>
        <taxon>Aerococcaceae</taxon>
        <taxon>Globicatella</taxon>
    </lineage>
</organism>
<dbReference type="Proteomes" id="UP000541058">
    <property type="component" value="Unassembled WGS sequence"/>
</dbReference>
<accession>A0A7X8GZA8</accession>
<sequence length="654" mass="74156">WDLVTNNKGDVFIGASGNSAQLWRFDPGKKKLENLGVPIKGMETFFTITTDGNRIYGGGYPTGKAFEYDPDTGEFLDLGIIDVGKREALIEQISYEPYIRSSAVYKDYLYLGSGSKNGRIIKVDLSSGDYERELIEMPVTEETIEYYFDMQFVYDLQVVDHYLFAFFNGPFAMHVYDLEAEEWLDVKLENVRGLAGASTKYEDHIYFSGRDHKLYRFNLKTLELDETPYHDFDANLRNTEVLELNGKEVMVSIHFNGSYFFMDFKGEEPIITNVESPAIGQSINIQLIHIDDKTQELFASGYMGSELFRKNLENGSSQKLNQGQLEGMVSDGEYIYLGEYPAARIFRYSLDGTSEIEELFRLKDYGQDRPFKMHIEGNKLFVGTIADYGKLQGALSIYDIDSGTLKVYDDLAKDQGIVGIAVMGDYAYLSTTTRGGLGSIPTQKSASIIKFNWKEEKVEAIKTYDEDFSGQSIPMISGLIFDENNNLWAFANGTVFKVSTDDLSIETMKVLDESVNNFGSWRPVYSYIHNGLIYANPGFNISIIHPETLDYEIVGHSSVFSIDKNGDVFYTRGVDINKLKLNVSVEEIFEDIKPEEPNKEKEDNDIERPAPEEPEVEEIKQPNNEKVSSENDYDKSKVGKLNSETDKVLSEKDN</sequence>
<dbReference type="RefSeq" id="WP_276645476.1">
    <property type="nucleotide sequence ID" value="NZ_JAAYSM010000004.1"/>
</dbReference>